<proteinExistence type="predicted"/>
<gene>
    <name evidence="1" type="ORF">SEA_FLAPPER_92</name>
</gene>
<evidence type="ECO:0000313" key="2">
    <source>
        <dbReference type="Proteomes" id="UP000240601"/>
    </source>
</evidence>
<dbReference type="EMBL" id="MG757157">
    <property type="protein sequence ID" value="AVD99835.1"/>
    <property type="molecule type" value="Genomic_DNA"/>
</dbReference>
<accession>A0A2L1IXF1</accession>
<reference evidence="1 2" key="1">
    <citation type="submission" date="2018-01" db="EMBL/GenBank/DDBJ databases">
        <authorList>
            <person name="Freeman E."/>
            <person name="St-Pierre M."/>
            <person name="Tero B."/>
            <person name="Wilson B."/>
            <person name="King B."/>
            <person name="Molloy S.D."/>
            <person name="Garlena R.A."/>
            <person name="Russell D.A."/>
            <person name="Pope W.H."/>
            <person name="Jacobs-Sera D."/>
            <person name="Hendrix R.W."/>
            <person name="Hatfull G.F."/>
        </authorList>
    </citation>
    <scope>NUCLEOTIDE SEQUENCE [LARGE SCALE GENOMIC DNA]</scope>
</reference>
<organism evidence="1 2">
    <name type="scientific">Gordonia phage Flapper</name>
    <dbReference type="NCBI Taxonomy" id="2079415"/>
    <lineage>
        <taxon>Viruses</taxon>
        <taxon>Duplodnaviria</taxon>
        <taxon>Heunggongvirae</taxon>
        <taxon>Uroviricota</taxon>
        <taxon>Caudoviricetes</taxon>
        <taxon>Zierdtviridae</taxon>
        <taxon>Emilbogenvirinae</taxon>
        <taxon>Gruunavirus</taxon>
        <taxon>Gruunavirus flapper</taxon>
    </lineage>
</organism>
<name>A0A2L1IXF1_9CAUD</name>
<sequence length="171" mass="18507">MSLITTIGPVVPTVVDSIRAEIVAADRAYSNSLDTRTRWSALVAAYRTAYAAAVDAANSLTPGADDLVDELERWSEEMDVQLAWPLTMGMVYRALSADDRITDMTLHTTITGARWISVDADENGAFDGWIDAAPVDPGVVVVRGFGSLQDRRFIADTLADLVDYVAARLAI</sequence>
<evidence type="ECO:0000313" key="1">
    <source>
        <dbReference type="EMBL" id="AVD99835.1"/>
    </source>
</evidence>
<dbReference type="Proteomes" id="UP000240601">
    <property type="component" value="Segment"/>
</dbReference>
<keyword evidence="2" id="KW-1185">Reference proteome</keyword>
<protein>
    <submittedName>
        <fullName evidence="1">Uncharacterized protein</fullName>
    </submittedName>
</protein>